<keyword evidence="8" id="KW-1185">Reference proteome</keyword>
<dbReference type="Gene3D" id="3.90.380.10">
    <property type="entry name" value="Naphthalene 1,2-dioxygenase Alpha Subunit, Chain A, domain 1"/>
    <property type="match status" value="1"/>
</dbReference>
<evidence type="ECO:0000259" key="6">
    <source>
        <dbReference type="PROSITE" id="PS51296"/>
    </source>
</evidence>
<evidence type="ECO:0000313" key="8">
    <source>
        <dbReference type="Proteomes" id="UP001138757"/>
    </source>
</evidence>
<sequence>MTASAHAPAPYVRNAWYVAAWSQDLAAEKPFGLTILGEPIVLWRTASNAIHALEDRCVHRLAPLSLGRCEGERLRCMYHGLLFDAAGKVVEIPGQDIIPAQARVKHYAVIERHSWVWVWMGAAETADPALIPPAVGFDDPDYLLGHGHLDYAAEARLINDNLLDFSHLSYVHANSFGAGPQFAQTQPTITPLDRGVRVQRWRTNTFGQSNRKSPVPIDTWQSYDFLVPGVLLMWSGQYKLGAAQALDFAPPVMDDAIGGLNFTSQAVTPLTGTTSRYFFSWGPHRRHGDEATRDAMMAMAGMAFAEDKLMIEAQQRMIDVTADPRIMPTSHDRGVILFNRLVKKLAGDGGEAARDAA</sequence>
<keyword evidence="4" id="KW-0408">Iron</keyword>
<dbReference type="SUPFAM" id="SSF50022">
    <property type="entry name" value="ISP domain"/>
    <property type="match status" value="1"/>
</dbReference>
<evidence type="ECO:0000256" key="2">
    <source>
        <dbReference type="ARBA" id="ARBA00022723"/>
    </source>
</evidence>
<keyword evidence="7" id="KW-0223">Dioxygenase</keyword>
<accession>A0A9X1DE51</accession>
<dbReference type="InterPro" id="IPR044043">
    <property type="entry name" value="VanA_C_cat"/>
</dbReference>
<comment type="caution">
    <text evidence="7">The sequence shown here is derived from an EMBL/GenBank/DDBJ whole genome shotgun (WGS) entry which is preliminary data.</text>
</comment>
<dbReference type="PANTHER" id="PTHR21266">
    <property type="entry name" value="IRON-SULFUR DOMAIN CONTAINING PROTEIN"/>
    <property type="match status" value="1"/>
</dbReference>
<dbReference type="SUPFAM" id="SSF55961">
    <property type="entry name" value="Bet v1-like"/>
    <property type="match status" value="1"/>
</dbReference>
<dbReference type="Gene3D" id="2.102.10.10">
    <property type="entry name" value="Rieske [2Fe-2S] iron-sulphur domain"/>
    <property type="match status" value="1"/>
</dbReference>
<dbReference type="GO" id="GO:0051537">
    <property type="term" value="F:2 iron, 2 sulfur cluster binding"/>
    <property type="evidence" value="ECO:0007669"/>
    <property type="project" value="UniProtKB-KW"/>
</dbReference>
<dbReference type="AlphaFoldDB" id="A0A9X1DE51"/>
<dbReference type="Pfam" id="PF19112">
    <property type="entry name" value="VanA_C"/>
    <property type="match status" value="1"/>
</dbReference>
<dbReference type="EMBL" id="JAHGAW010000011">
    <property type="protein sequence ID" value="MBT2188522.1"/>
    <property type="molecule type" value="Genomic_DNA"/>
</dbReference>
<dbReference type="PANTHER" id="PTHR21266:SF60">
    <property type="entry name" value="3-KETOSTEROID-9-ALPHA-MONOOXYGENASE, OXYGENASE COMPONENT"/>
    <property type="match status" value="1"/>
</dbReference>
<dbReference type="InterPro" id="IPR017941">
    <property type="entry name" value="Rieske_2Fe-2S"/>
</dbReference>
<dbReference type="GO" id="GO:0051213">
    <property type="term" value="F:dioxygenase activity"/>
    <property type="evidence" value="ECO:0007669"/>
    <property type="project" value="UniProtKB-KW"/>
</dbReference>
<dbReference type="Proteomes" id="UP001138757">
    <property type="component" value="Unassembled WGS sequence"/>
</dbReference>
<reference evidence="7" key="1">
    <citation type="submission" date="2021-05" db="EMBL/GenBank/DDBJ databases">
        <title>Genome of Sphingobium sp. strain.</title>
        <authorList>
            <person name="Fan R."/>
        </authorList>
    </citation>
    <scope>NUCLEOTIDE SEQUENCE</scope>
    <source>
        <strain evidence="7">H33</strain>
    </source>
</reference>
<dbReference type="Pfam" id="PF00355">
    <property type="entry name" value="Rieske"/>
    <property type="match status" value="1"/>
</dbReference>
<keyword evidence="1" id="KW-0001">2Fe-2S</keyword>
<dbReference type="RefSeq" id="WP_214624774.1">
    <property type="nucleotide sequence ID" value="NZ_JAHGAW010000011.1"/>
</dbReference>
<evidence type="ECO:0000256" key="4">
    <source>
        <dbReference type="ARBA" id="ARBA00023004"/>
    </source>
</evidence>
<feature type="domain" description="Rieske" evidence="6">
    <location>
        <begin position="16"/>
        <end position="118"/>
    </location>
</feature>
<dbReference type="InterPro" id="IPR036922">
    <property type="entry name" value="Rieske_2Fe-2S_sf"/>
</dbReference>
<dbReference type="PROSITE" id="PS51296">
    <property type="entry name" value="RIESKE"/>
    <property type="match status" value="1"/>
</dbReference>
<gene>
    <name evidence="7" type="ORF">KK488_16325</name>
</gene>
<organism evidence="7 8">
    <name type="scientific">Sphingobium nicotianae</name>
    <dbReference type="NCBI Taxonomy" id="2782607"/>
    <lineage>
        <taxon>Bacteria</taxon>
        <taxon>Pseudomonadati</taxon>
        <taxon>Pseudomonadota</taxon>
        <taxon>Alphaproteobacteria</taxon>
        <taxon>Sphingomonadales</taxon>
        <taxon>Sphingomonadaceae</taxon>
        <taxon>Sphingobium</taxon>
    </lineage>
</organism>
<dbReference type="CDD" id="cd08878">
    <property type="entry name" value="RHO_alpha_C_DMO-like"/>
    <property type="match status" value="1"/>
</dbReference>
<keyword evidence="5" id="KW-0411">Iron-sulfur</keyword>
<evidence type="ECO:0000256" key="5">
    <source>
        <dbReference type="ARBA" id="ARBA00023014"/>
    </source>
</evidence>
<evidence type="ECO:0000256" key="1">
    <source>
        <dbReference type="ARBA" id="ARBA00022714"/>
    </source>
</evidence>
<protein>
    <submittedName>
        <fullName evidence="7">Aromatic ring-hydroxylating dioxygenase subunit alpha</fullName>
    </submittedName>
</protein>
<keyword evidence="2" id="KW-0479">Metal-binding</keyword>
<dbReference type="GO" id="GO:0046872">
    <property type="term" value="F:metal ion binding"/>
    <property type="evidence" value="ECO:0007669"/>
    <property type="project" value="UniProtKB-KW"/>
</dbReference>
<name>A0A9X1DE51_9SPHN</name>
<dbReference type="InterPro" id="IPR050584">
    <property type="entry name" value="Cholesterol_7-desaturase"/>
</dbReference>
<proteinExistence type="predicted"/>
<keyword evidence="3" id="KW-0560">Oxidoreductase</keyword>
<evidence type="ECO:0000313" key="7">
    <source>
        <dbReference type="EMBL" id="MBT2188522.1"/>
    </source>
</evidence>
<evidence type="ECO:0000256" key="3">
    <source>
        <dbReference type="ARBA" id="ARBA00023002"/>
    </source>
</evidence>